<dbReference type="OMA" id="GMNVIYD"/>
<feature type="domain" description="Peptidase A1" evidence="4">
    <location>
        <begin position="114"/>
        <end position="434"/>
    </location>
</feature>
<feature type="active site" evidence="2">
    <location>
        <position position="319"/>
    </location>
</feature>
<dbReference type="Gene3D" id="2.40.70.10">
    <property type="entry name" value="Acid Proteases"/>
    <property type="match status" value="2"/>
</dbReference>
<reference evidence="5" key="1">
    <citation type="journal article" date="2012" name="Nature">
        <title>The tomato genome sequence provides insights into fleshy fruit evolution.</title>
        <authorList>
            <consortium name="Tomato Genome Consortium"/>
        </authorList>
    </citation>
    <scope>NUCLEOTIDE SEQUENCE [LARGE SCALE GENOMIC DNA]</scope>
    <source>
        <strain evidence="5">cv. Heinz 1706</strain>
    </source>
</reference>
<gene>
    <name evidence="5" type="primary">LOC101244399</name>
</gene>
<dbReference type="PANTHER" id="PTHR13683">
    <property type="entry name" value="ASPARTYL PROTEASES"/>
    <property type="match status" value="1"/>
</dbReference>
<keyword evidence="6" id="KW-1185">Reference proteome</keyword>
<evidence type="ECO:0000256" key="1">
    <source>
        <dbReference type="ARBA" id="ARBA00007447"/>
    </source>
</evidence>
<dbReference type="Pfam" id="PF00026">
    <property type="entry name" value="Asp"/>
    <property type="match status" value="1"/>
</dbReference>
<feature type="chain" id="PRO_5018562250" description="Peptidase A1 domain-containing protein" evidence="3">
    <location>
        <begin position="20"/>
        <end position="440"/>
    </location>
</feature>
<accession>A0A3Q7HQ53</accession>
<dbReference type="InterPro" id="IPR001461">
    <property type="entry name" value="Aspartic_peptidase_A1"/>
</dbReference>
<name>A0A3Q7HQ53_SOLLC</name>
<dbReference type="Gramene" id="Solyc08g068870.3.1">
    <property type="protein sequence ID" value="Solyc08g068870.3.1"/>
    <property type="gene ID" value="Solyc08g068870.3"/>
</dbReference>
<dbReference type="RefSeq" id="NP_001316135.1">
    <property type="nucleotide sequence ID" value="NM_001329206.1"/>
</dbReference>
<keyword evidence="3" id="KW-0732">Signal</keyword>
<dbReference type="PROSITE" id="PS51767">
    <property type="entry name" value="PEPTIDASE_A1"/>
    <property type="match status" value="1"/>
</dbReference>
<dbReference type="EnsemblPlants" id="Solyc08g068870.3.1">
    <property type="protein sequence ID" value="Solyc08g068870.3.1"/>
    <property type="gene ID" value="Solyc08g068870.3"/>
</dbReference>
<feature type="signal peptide" evidence="3">
    <location>
        <begin position="1"/>
        <end position="19"/>
    </location>
</feature>
<evidence type="ECO:0000256" key="2">
    <source>
        <dbReference type="PIRSR" id="PIRSR601461-1"/>
    </source>
</evidence>
<dbReference type="KEGG" id="sly:101244399"/>
<dbReference type="InParanoid" id="A0A3Q7HQ53"/>
<dbReference type="InterPro" id="IPR033121">
    <property type="entry name" value="PEPTIDASE_A1"/>
</dbReference>
<dbReference type="GeneID" id="101244399"/>
<protein>
    <recommendedName>
        <fullName evidence="4">Peptidase A1 domain-containing protein</fullName>
    </recommendedName>
</protein>
<dbReference type="GO" id="GO:0006508">
    <property type="term" value="P:proteolysis"/>
    <property type="evidence" value="ECO:0007669"/>
    <property type="project" value="InterPro"/>
</dbReference>
<dbReference type="GO" id="GO:0004190">
    <property type="term" value="F:aspartic-type endopeptidase activity"/>
    <property type="evidence" value="ECO:0007669"/>
    <property type="project" value="InterPro"/>
</dbReference>
<evidence type="ECO:0000259" key="4">
    <source>
        <dbReference type="PROSITE" id="PS51767"/>
    </source>
</evidence>
<sequence length="440" mass="48699">MALINKLIFFLVYFGYNQILPILGENHSAPPNYKVVNISSLLPKPYCQESTSGPAIGSQKLKIVPRHGPCYPNAKTPSSDSEQLMNWDKVRVRSINKKPKTTPLVLSNYDYGSYTVKIGLGTPRQDFFLMFDTGSPATWVRCKSCTKGCESNNRLYDFSISSTHTNKTSGCNGQFGASYNDNSLVQGIWGCDTFIGDDHEIGPIQDFRFGCGEILKGDFDQMDGMLGLGKGDSSVTSQIPSIQMFSYFIPITSSRMGNIYFGYEQVMDRSKDCSMTQFTALVDGECKDCYYVDLIGISVAGSKLDVSSKMLTSGGTVIDSGTVITYLPEEVYYALRDAFRQSMLGYTLLEKGDVLMDTCYSVNKLFTIPEIKFHFGKENSIDVSLSEAGTLWTPTDSTMCLAFAPAKDSSIIGSVQQRGMNVIYDLERKRIGFGTNCPMY</sequence>
<dbReference type="OrthoDB" id="851051at2759"/>
<dbReference type="PANTHER" id="PTHR13683:SF398">
    <property type="entry name" value="ASPARTYL PROTEASE AED1-LIKE"/>
    <property type="match status" value="1"/>
</dbReference>
<organism evidence="5">
    <name type="scientific">Solanum lycopersicum</name>
    <name type="common">Tomato</name>
    <name type="synonym">Lycopersicon esculentum</name>
    <dbReference type="NCBI Taxonomy" id="4081"/>
    <lineage>
        <taxon>Eukaryota</taxon>
        <taxon>Viridiplantae</taxon>
        <taxon>Streptophyta</taxon>
        <taxon>Embryophyta</taxon>
        <taxon>Tracheophyta</taxon>
        <taxon>Spermatophyta</taxon>
        <taxon>Magnoliopsida</taxon>
        <taxon>eudicotyledons</taxon>
        <taxon>Gunneridae</taxon>
        <taxon>Pentapetalae</taxon>
        <taxon>asterids</taxon>
        <taxon>lamiids</taxon>
        <taxon>Solanales</taxon>
        <taxon>Solanaceae</taxon>
        <taxon>Solanoideae</taxon>
        <taxon>Solaneae</taxon>
        <taxon>Solanum</taxon>
        <taxon>Solanum subgen. Lycopersicon</taxon>
    </lineage>
</organism>
<dbReference type="InterPro" id="IPR021109">
    <property type="entry name" value="Peptidase_aspartic_dom_sf"/>
</dbReference>
<feature type="active site" evidence="2">
    <location>
        <position position="132"/>
    </location>
</feature>
<evidence type="ECO:0000256" key="3">
    <source>
        <dbReference type="SAM" id="SignalP"/>
    </source>
</evidence>
<dbReference type="PaxDb" id="4081-Solyc08g068870.2.1"/>
<dbReference type="SUPFAM" id="SSF50630">
    <property type="entry name" value="Acid proteases"/>
    <property type="match status" value="1"/>
</dbReference>
<evidence type="ECO:0000313" key="6">
    <source>
        <dbReference type="Proteomes" id="UP000004994"/>
    </source>
</evidence>
<dbReference type="Proteomes" id="UP000004994">
    <property type="component" value="Chromosome 8"/>
</dbReference>
<evidence type="ECO:0000313" key="5">
    <source>
        <dbReference type="EnsemblPlants" id="Solyc08g068870.3.1"/>
    </source>
</evidence>
<dbReference type="AlphaFoldDB" id="A0A3Q7HQ53"/>
<dbReference type="PRINTS" id="PR00792">
    <property type="entry name" value="PEPSIN"/>
</dbReference>
<reference evidence="5" key="2">
    <citation type="submission" date="2019-01" db="UniProtKB">
        <authorList>
            <consortium name="EnsemblPlants"/>
        </authorList>
    </citation>
    <scope>IDENTIFICATION</scope>
    <source>
        <strain evidence="5">cv. Heinz 1706</strain>
    </source>
</reference>
<comment type="similarity">
    <text evidence="1">Belongs to the peptidase A1 family.</text>
</comment>
<proteinExistence type="inferred from homology"/>